<evidence type="ECO:0000313" key="3">
    <source>
        <dbReference type="Proteomes" id="UP001500016"/>
    </source>
</evidence>
<sequence length="108" mass="10822">MPSLRRAASSGAGRSISSNVVTGGGAGAAGAEGADGTVGAAAGSADRGAVAGPFLWCARRPWRERGERPPPEREPGSPGLREVTRIACFGAPGGRANGRKDRRPGRTG</sequence>
<feature type="compositionally biased region" description="Basic and acidic residues" evidence="1">
    <location>
        <begin position="61"/>
        <end position="75"/>
    </location>
</feature>
<name>A0ABP5I2X7_9ACTN</name>
<feature type="compositionally biased region" description="Low complexity" evidence="1">
    <location>
        <begin position="31"/>
        <end position="52"/>
    </location>
</feature>
<accession>A0ABP5I2X7</accession>
<evidence type="ECO:0000313" key="2">
    <source>
        <dbReference type="EMBL" id="GAA2092650.1"/>
    </source>
</evidence>
<dbReference type="EMBL" id="BAAAPE010000015">
    <property type="protein sequence ID" value="GAA2092650.1"/>
    <property type="molecule type" value="Genomic_DNA"/>
</dbReference>
<evidence type="ECO:0000256" key="1">
    <source>
        <dbReference type="SAM" id="MobiDB-lite"/>
    </source>
</evidence>
<comment type="caution">
    <text evidence="2">The sequence shown here is derived from an EMBL/GenBank/DDBJ whole genome shotgun (WGS) entry which is preliminary data.</text>
</comment>
<proteinExistence type="predicted"/>
<gene>
    <name evidence="2" type="ORF">GCM10009801_59290</name>
</gene>
<organism evidence="2 3">
    <name type="scientific">Streptomyces albiaxialis</name>
    <dbReference type="NCBI Taxonomy" id="329523"/>
    <lineage>
        <taxon>Bacteria</taxon>
        <taxon>Bacillati</taxon>
        <taxon>Actinomycetota</taxon>
        <taxon>Actinomycetes</taxon>
        <taxon>Kitasatosporales</taxon>
        <taxon>Streptomycetaceae</taxon>
        <taxon>Streptomyces</taxon>
    </lineage>
</organism>
<dbReference type="Proteomes" id="UP001500016">
    <property type="component" value="Unassembled WGS sequence"/>
</dbReference>
<feature type="region of interest" description="Disordered" evidence="1">
    <location>
        <begin position="1"/>
        <end position="108"/>
    </location>
</feature>
<feature type="compositionally biased region" description="Low complexity" evidence="1">
    <location>
        <begin position="1"/>
        <end position="18"/>
    </location>
</feature>
<reference evidence="3" key="1">
    <citation type="journal article" date="2019" name="Int. J. Syst. Evol. Microbiol.">
        <title>The Global Catalogue of Microorganisms (GCM) 10K type strain sequencing project: providing services to taxonomists for standard genome sequencing and annotation.</title>
        <authorList>
            <consortium name="The Broad Institute Genomics Platform"/>
            <consortium name="The Broad Institute Genome Sequencing Center for Infectious Disease"/>
            <person name="Wu L."/>
            <person name="Ma J."/>
        </authorList>
    </citation>
    <scope>NUCLEOTIDE SEQUENCE [LARGE SCALE GENOMIC DNA]</scope>
    <source>
        <strain evidence="3">JCM 15478</strain>
    </source>
</reference>
<protein>
    <submittedName>
        <fullName evidence="2">Uncharacterized protein</fullName>
    </submittedName>
</protein>
<keyword evidence="3" id="KW-1185">Reference proteome</keyword>